<feature type="compositionally biased region" description="Basic and acidic residues" evidence="1">
    <location>
        <begin position="209"/>
        <end position="223"/>
    </location>
</feature>
<dbReference type="Proteomes" id="UP000199627">
    <property type="component" value="Unassembled WGS sequence"/>
</dbReference>
<evidence type="ECO:0000256" key="1">
    <source>
        <dbReference type="SAM" id="MobiDB-lite"/>
    </source>
</evidence>
<dbReference type="AlphaFoldDB" id="A0A1H1ASY2"/>
<protein>
    <submittedName>
        <fullName evidence="2">Uncharacterized protein</fullName>
    </submittedName>
</protein>
<name>A0A1H1ASY2_9FLAO</name>
<evidence type="ECO:0000313" key="2">
    <source>
        <dbReference type="EMBL" id="SDQ42296.1"/>
    </source>
</evidence>
<dbReference type="STRING" id="311333.SAMN05421664_1550"/>
<accession>A0A1H1ASY2</accession>
<dbReference type="EMBL" id="FNKL01000002">
    <property type="protein sequence ID" value="SDQ42296.1"/>
    <property type="molecule type" value="Genomic_DNA"/>
</dbReference>
<organism evidence="2 3">
    <name type="scientific">Chryseobacterium soldanellicola</name>
    <dbReference type="NCBI Taxonomy" id="311333"/>
    <lineage>
        <taxon>Bacteria</taxon>
        <taxon>Pseudomonadati</taxon>
        <taxon>Bacteroidota</taxon>
        <taxon>Flavobacteriia</taxon>
        <taxon>Flavobacteriales</taxon>
        <taxon>Weeksellaceae</taxon>
        <taxon>Chryseobacterium group</taxon>
        <taxon>Chryseobacterium</taxon>
    </lineage>
</organism>
<feature type="region of interest" description="Disordered" evidence="1">
    <location>
        <begin position="208"/>
        <end position="232"/>
    </location>
</feature>
<reference evidence="3" key="1">
    <citation type="submission" date="2016-10" db="EMBL/GenBank/DDBJ databases">
        <authorList>
            <person name="Varghese N."/>
            <person name="Submissions S."/>
        </authorList>
    </citation>
    <scope>NUCLEOTIDE SEQUENCE [LARGE SCALE GENOMIC DNA]</scope>
    <source>
        <strain evidence="3">DSM 17072</strain>
    </source>
</reference>
<keyword evidence="3" id="KW-1185">Reference proteome</keyword>
<proteinExistence type="predicted"/>
<evidence type="ECO:0000313" key="3">
    <source>
        <dbReference type="Proteomes" id="UP000199627"/>
    </source>
</evidence>
<sequence length="232" mass="26632">MLSASFRIMKKIITKLSLLIIFTLGISVFAQEKKQFSSISNVLKRIIPSDDVDFWVLNYNQYGKDQEIKISGTKKDYTPQFSGFDMFPDEDSFYYIVYSKGGKINYVTDLTGLKTFIGKLDNAEEAAISATIDGYMIDEEFKDVAGNYFDDKNNYYLEMGKLTSKECPYQKTHYVLAVNKASGKITDVEDNGPYIELYNKKCTNNPRLLKIEKKEEPKDEPKKKPAKSTKRK</sequence>
<gene>
    <name evidence="2" type="ORF">SAMN05421664_1550</name>
</gene>